<dbReference type="EMBL" id="BAAAJE010000008">
    <property type="protein sequence ID" value="GAA1142523.1"/>
    <property type="molecule type" value="Genomic_DNA"/>
</dbReference>
<proteinExistence type="predicted"/>
<evidence type="ECO:0000313" key="1">
    <source>
        <dbReference type="EMBL" id="GAA1142523.1"/>
    </source>
</evidence>
<keyword evidence="2" id="KW-1185">Reference proteome</keyword>
<evidence type="ECO:0000313" key="2">
    <source>
        <dbReference type="Proteomes" id="UP001499979"/>
    </source>
</evidence>
<protein>
    <submittedName>
        <fullName evidence="1">Uncharacterized protein</fullName>
    </submittedName>
</protein>
<comment type="caution">
    <text evidence="1">The sequence shown here is derived from an EMBL/GenBank/DDBJ whole genome shotgun (WGS) entry which is preliminary data.</text>
</comment>
<name>A0ABP4F1P5_9ACTN</name>
<sequence>MYLPTTLALLAEQHAEGVVVVPEDVVVAEDDSEDAEYAALMTAADASTALLGGPGRRVVVVAELDQEPAPGGAVPLRRVAAVHADVADRPAGADPDEDLGWFATQEIPDLLR</sequence>
<organism evidence="1 2">
    <name type="scientific">Nocardioides aquiterrae</name>
    <dbReference type="NCBI Taxonomy" id="203799"/>
    <lineage>
        <taxon>Bacteria</taxon>
        <taxon>Bacillati</taxon>
        <taxon>Actinomycetota</taxon>
        <taxon>Actinomycetes</taxon>
        <taxon>Propionibacteriales</taxon>
        <taxon>Nocardioidaceae</taxon>
        <taxon>Nocardioides</taxon>
    </lineage>
</organism>
<dbReference type="Pfam" id="PF21853">
    <property type="entry name" value="DUF6912"/>
    <property type="match status" value="1"/>
</dbReference>
<reference evidence="2" key="1">
    <citation type="journal article" date="2019" name="Int. J. Syst. Evol. Microbiol.">
        <title>The Global Catalogue of Microorganisms (GCM) 10K type strain sequencing project: providing services to taxonomists for standard genome sequencing and annotation.</title>
        <authorList>
            <consortium name="The Broad Institute Genomics Platform"/>
            <consortium name="The Broad Institute Genome Sequencing Center for Infectious Disease"/>
            <person name="Wu L."/>
            <person name="Ma J."/>
        </authorList>
    </citation>
    <scope>NUCLEOTIDE SEQUENCE [LARGE SCALE GENOMIC DNA]</scope>
    <source>
        <strain evidence="2">JCM 11813</strain>
    </source>
</reference>
<gene>
    <name evidence="1" type="ORF">GCM10009606_22670</name>
</gene>
<accession>A0ABP4F1P5</accession>
<dbReference type="Proteomes" id="UP001499979">
    <property type="component" value="Unassembled WGS sequence"/>
</dbReference>
<dbReference type="InterPro" id="IPR054206">
    <property type="entry name" value="DUF6912"/>
</dbReference>